<proteinExistence type="predicted"/>
<feature type="region of interest" description="Disordered" evidence="1">
    <location>
        <begin position="1"/>
        <end position="61"/>
    </location>
</feature>
<dbReference type="Proteomes" id="UP000195557">
    <property type="component" value="Unassembled WGS sequence"/>
</dbReference>
<name>A0A1Y5I9Z0_OSTTA</name>
<evidence type="ECO:0000313" key="2">
    <source>
        <dbReference type="EMBL" id="OUS46398.1"/>
    </source>
</evidence>
<dbReference type="EMBL" id="KZ155784">
    <property type="protein sequence ID" value="OUS46398.1"/>
    <property type="molecule type" value="Genomic_DNA"/>
</dbReference>
<sequence length="61" mass="6916">MSRTRGCFVKGPRRTRSTRLGGGHKGPRRTRSTRLGGGHKGPRRTRSTRLDDRVWANSTIR</sequence>
<organism evidence="2">
    <name type="scientific">Ostreococcus tauri</name>
    <name type="common">Marine green alga</name>
    <dbReference type="NCBI Taxonomy" id="70448"/>
    <lineage>
        <taxon>Eukaryota</taxon>
        <taxon>Viridiplantae</taxon>
        <taxon>Chlorophyta</taxon>
        <taxon>Mamiellophyceae</taxon>
        <taxon>Mamiellales</taxon>
        <taxon>Bathycoccaceae</taxon>
        <taxon>Ostreococcus</taxon>
    </lineage>
</organism>
<gene>
    <name evidence="2" type="ORF">BE221DRAFT_75167</name>
</gene>
<evidence type="ECO:0000256" key="1">
    <source>
        <dbReference type="SAM" id="MobiDB-lite"/>
    </source>
</evidence>
<accession>A0A1Y5I9Z0</accession>
<reference evidence="2" key="1">
    <citation type="submission" date="2017-04" db="EMBL/GenBank/DDBJ databases">
        <title>Population genomics of picophytoplankton unveils novel chromosome hypervariability.</title>
        <authorList>
            <consortium name="DOE Joint Genome Institute"/>
            <person name="Blanc-Mathieu R."/>
            <person name="Krasovec M."/>
            <person name="Hebrard M."/>
            <person name="Yau S."/>
            <person name="Desgranges E."/>
            <person name="Martin J."/>
            <person name="Schackwitz W."/>
            <person name="Kuo A."/>
            <person name="Salin G."/>
            <person name="Donnadieu C."/>
            <person name="Desdevises Y."/>
            <person name="Sanchez-Ferandin S."/>
            <person name="Moreau H."/>
            <person name="Rivals E."/>
            <person name="Grigoriev I.V."/>
            <person name="Grimsley N."/>
            <person name="Eyre-Walker A."/>
            <person name="Piganeau G."/>
        </authorList>
    </citation>
    <scope>NUCLEOTIDE SEQUENCE [LARGE SCALE GENOMIC DNA]</scope>
    <source>
        <strain evidence="2">RCC 1115</strain>
    </source>
</reference>
<dbReference type="AlphaFoldDB" id="A0A1Y5I9Z0"/>
<protein>
    <submittedName>
        <fullName evidence="2">Uncharacterized protein</fullName>
    </submittedName>
</protein>